<evidence type="ECO:0000313" key="2">
    <source>
        <dbReference type="EMBL" id="KAF2967230.1"/>
    </source>
</evidence>
<dbReference type="AlphaFoldDB" id="A0A7C8MNA7"/>
<accession>A0A7C8MNA7</accession>
<evidence type="ECO:0000259" key="1">
    <source>
        <dbReference type="Pfam" id="PF00583"/>
    </source>
</evidence>
<evidence type="ECO:0000313" key="3">
    <source>
        <dbReference type="Proteomes" id="UP000481858"/>
    </source>
</evidence>
<name>A0A7C8MNA7_9PEZI</name>
<dbReference type="PANTHER" id="PTHR42791:SF5">
    <property type="entry name" value="HYPOTHETICAL ACETYLTRANSFERASE (EUROFUNG)"/>
    <property type="match status" value="1"/>
</dbReference>
<dbReference type="Proteomes" id="UP000481858">
    <property type="component" value="Unassembled WGS sequence"/>
</dbReference>
<dbReference type="EMBL" id="WUBL01000071">
    <property type="protein sequence ID" value="KAF2967230.1"/>
    <property type="molecule type" value="Genomic_DNA"/>
</dbReference>
<dbReference type="OrthoDB" id="410198at2759"/>
<dbReference type="InterPro" id="IPR000182">
    <property type="entry name" value="GNAT_dom"/>
</dbReference>
<dbReference type="GO" id="GO:0016747">
    <property type="term" value="F:acyltransferase activity, transferring groups other than amino-acyl groups"/>
    <property type="evidence" value="ECO:0007669"/>
    <property type="project" value="InterPro"/>
</dbReference>
<dbReference type="InParanoid" id="A0A7C8MNA7"/>
<proteinExistence type="predicted"/>
<dbReference type="SUPFAM" id="SSF55729">
    <property type="entry name" value="Acyl-CoA N-acyltransferases (Nat)"/>
    <property type="match status" value="1"/>
</dbReference>
<dbReference type="PANTHER" id="PTHR42791">
    <property type="entry name" value="GNAT FAMILY ACETYLTRANSFERASE"/>
    <property type="match status" value="1"/>
</dbReference>
<dbReference type="InterPro" id="IPR052523">
    <property type="entry name" value="Trichothecene_AcTrans"/>
</dbReference>
<comment type="caution">
    <text evidence="2">The sequence shown here is derived from an EMBL/GenBank/DDBJ whole genome shotgun (WGS) entry which is preliminary data.</text>
</comment>
<dbReference type="InterPro" id="IPR016181">
    <property type="entry name" value="Acyl_CoA_acyltransferase"/>
</dbReference>
<gene>
    <name evidence="2" type="ORF">GQX73_g6332</name>
</gene>
<feature type="domain" description="N-acetyltransferase" evidence="1">
    <location>
        <begin position="145"/>
        <end position="205"/>
    </location>
</feature>
<keyword evidence="3" id="KW-1185">Reference proteome</keyword>
<dbReference type="Gene3D" id="3.40.630.30">
    <property type="match status" value="1"/>
</dbReference>
<reference evidence="2 3" key="1">
    <citation type="submission" date="2019-12" db="EMBL/GenBank/DDBJ databases">
        <title>Draft genome sequence of the ascomycete Xylaria multiplex DSM 110363.</title>
        <authorList>
            <person name="Buettner E."/>
            <person name="Kellner H."/>
        </authorList>
    </citation>
    <scope>NUCLEOTIDE SEQUENCE [LARGE SCALE GENOMIC DNA]</scope>
    <source>
        <strain evidence="2 3">DSM 110363</strain>
    </source>
</reference>
<protein>
    <recommendedName>
        <fullName evidence="1">N-acetyltransferase domain-containing protein</fullName>
    </recommendedName>
</protein>
<sequence length="265" mass="30262">MSQPPKYTVTAVDFDKDWDSLFATYWDSWKTPLQAAGQLTFVGIGTGGQAEKAAFTATKRHYLAEARSNPNQVWVKLEDPERESRGLNRIIGGGIWTVYRENPFRASASRIDVEGLKLTGPDFEVGSERYHLRRELYTQMWSWRPKLMATAHVYGQGLWVLPEYRHKGGAEAVMNHWVGVVDDLGMEAYLEASSIAASVYLKFGFTIVEYPTLLFQREDPSTDWLRLVRDMQSHPIGIMWRPKGGKYSEGKTPLPWLGRPRSFKL</sequence>
<organism evidence="2 3">
    <name type="scientific">Xylaria multiplex</name>
    <dbReference type="NCBI Taxonomy" id="323545"/>
    <lineage>
        <taxon>Eukaryota</taxon>
        <taxon>Fungi</taxon>
        <taxon>Dikarya</taxon>
        <taxon>Ascomycota</taxon>
        <taxon>Pezizomycotina</taxon>
        <taxon>Sordariomycetes</taxon>
        <taxon>Xylariomycetidae</taxon>
        <taxon>Xylariales</taxon>
        <taxon>Xylariaceae</taxon>
        <taxon>Xylaria</taxon>
    </lineage>
</organism>
<dbReference type="Pfam" id="PF00583">
    <property type="entry name" value="Acetyltransf_1"/>
    <property type="match status" value="1"/>
</dbReference>